<keyword evidence="2" id="KW-1185">Reference proteome</keyword>
<protein>
    <submittedName>
        <fullName evidence="1">Uncharacterized protein</fullName>
    </submittedName>
</protein>
<evidence type="ECO:0000313" key="1">
    <source>
        <dbReference type="EMBL" id="CAG7724903.1"/>
    </source>
</evidence>
<gene>
    <name evidence="1" type="ORF">AFUS01_LOCUS13894</name>
</gene>
<evidence type="ECO:0000313" key="2">
    <source>
        <dbReference type="Proteomes" id="UP000708208"/>
    </source>
</evidence>
<comment type="caution">
    <text evidence="1">The sequence shown here is derived from an EMBL/GenBank/DDBJ whole genome shotgun (WGS) entry which is preliminary data.</text>
</comment>
<feature type="non-terminal residue" evidence="1">
    <location>
        <position position="20"/>
    </location>
</feature>
<accession>A0A8J2JSS0</accession>
<sequence length="20" mass="2370">SVFLWYTAPFLISVITFTTY</sequence>
<proteinExistence type="predicted"/>
<dbReference type="EMBL" id="CAJVCH010115200">
    <property type="protein sequence ID" value="CAG7724903.1"/>
    <property type="molecule type" value="Genomic_DNA"/>
</dbReference>
<feature type="non-terminal residue" evidence="1">
    <location>
        <position position="1"/>
    </location>
</feature>
<name>A0A8J2JSS0_9HEXA</name>
<dbReference type="Proteomes" id="UP000708208">
    <property type="component" value="Unassembled WGS sequence"/>
</dbReference>
<dbReference type="AlphaFoldDB" id="A0A8J2JSS0"/>
<reference evidence="1" key="1">
    <citation type="submission" date="2021-06" db="EMBL/GenBank/DDBJ databases">
        <authorList>
            <person name="Hodson N. C."/>
            <person name="Mongue J. A."/>
            <person name="Jaron S. K."/>
        </authorList>
    </citation>
    <scope>NUCLEOTIDE SEQUENCE</scope>
</reference>
<organism evidence="1 2">
    <name type="scientific">Allacma fusca</name>
    <dbReference type="NCBI Taxonomy" id="39272"/>
    <lineage>
        <taxon>Eukaryota</taxon>
        <taxon>Metazoa</taxon>
        <taxon>Ecdysozoa</taxon>
        <taxon>Arthropoda</taxon>
        <taxon>Hexapoda</taxon>
        <taxon>Collembola</taxon>
        <taxon>Symphypleona</taxon>
        <taxon>Sminthuridae</taxon>
        <taxon>Allacma</taxon>
    </lineage>
</organism>